<dbReference type="EMBL" id="CP118166">
    <property type="protein sequence ID" value="WDI33123.1"/>
    <property type="molecule type" value="Genomic_DNA"/>
</dbReference>
<dbReference type="KEGG" id="hfl:PUV54_07925"/>
<dbReference type="RefSeq" id="WP_274495087.1">
    <property type="nucleotide sequence ID" value="NZ_CP118166.1"/>
</dbReference>
<dbReference type="AlphaFoldDB" id="A0AAE9ZHF0"/>
<proteinExistence type="predicted"/>
<keyword evidence="3" id="KW-0808">Transferase</keyword>
<sequence>MSETVTITLTRYREPDWLVRETLASLAAQEAVAGEVIFLDQNWSESFAKEVADFSTEQLCVRAEPCEEKGLSHARNLGLDISKTDIVLFIDPDAIASPKWAAKLAQALNREGVAVAGSRILPEWKGRRPLVTRSRVVLDQYSVLDWGEGTIDAPRVVGAGFGVCKSAAPTEIYFDEALGRRDGKLFGGEESDLCERIRAKGLNVIYCGGAIVYHQILPERLSWRWALQRLYFAGLGRAQRGGTPSPAHRPGFWDFALLPVILPFYLAGYLRARLFCQKRARTSRRHEREAFARQ</sequence>
<keyword evidence="3" id="KW-0328">Glycosyltransferase</keyword>
<gene>
    <name evidence="3" type="ORF">PUV54_07925</name>
</gene>
<keyword evidence="1" id="KW-0472">Membrane</keyword>
<reference evidence="3" key="1">
    <citation type="submission" date="2023-02" db="EMBL/GenBank/DDBJ databases">
        <title>Genome sequence of Hyphococcus flavus.</title>
        <authorList>
            <person name="Rong J.-C."/>
            <person name="Zhao Q."/>
            <person name="Yi M."/>
            <person name="Wu J.-Y."/>
        </authorList>
    </citation>
    <scope>NUCLEOTIDE SEQUENCE</scope>
    <source>
        <strain evidence="3">MCCC 1K03223</strain>
    </source>
</reference>
<evidence type="ECO:0000313" key="4">
    <source>
        <dbReference type="Proteomes" id="UP001214043"/>
    </source>
</evidence>
<dbReference type="EC" id="2.4.-.-" evidence="3"/>
<keyword evidence="4" id="KW-1185">Reference proteome</keyword>
<feature type="domain" description="Glycosyltransferase 2-like" evidence="2">
    <location>
        <begin position="19"/>
        <end position="128"/>
    </location>
</feature>
<dbReference type="PANTHER" id="PTHR43685:SF2">
    <property type="entry name" value="GLYCOSYLTRANSFERASE 2-LIKE DOMAIN-CONTAINING PROTEIN"/>
    <property type="match status" value="1"/>
</dbReference>
<dbReference type="SUPFAM" id="SSF53448">
    <property type="entry name" value="Nucleotide-diphospho-sugar transferases"/>
    <property type="match status" value="1"/>
</dbReference>
<feature type="transmembrane region" description="Helical" evidence="1">
    <location>
        <begin position="252"/>
        <end position="272"/>
    </location>
</feature>
<dbReference type="PANTHER" id="PTHR43685">
    <property type="entry name" value="GLYCOSYLTRANSFERASE"/>
    <property type="match status" value="1"/>
</dbReference>
<organism evidence="3 4">
    <name type="scientific">Hyphococcus flavus</name>
    <dbReference type="NCBI Taxonomy" id="1866326"/>
    <lineage>
        <taxon>Bacteria</taxon>
        <taxon>Pseudomonadati</taxon>
        <taxon>Pseudomonadota</taxon>
        <taxon>Alphaproteobacteria</taxon>
        <taxon>Parvularculales</taxon>
        <taxon>Parvularculaceae</taxon>
        <taxon>Hyphococcus</taxon>
    </lineage>
</organism>
<dbReference type="Proteomes" id="UP001214043">
    <property type="component" value="Chromosome"/>
</dbReference>
<dbReference type="GO" id="GO:0016757">
    <property type="term" value="F:glycosyltransferase activity"/>
    <property type="evidence" value="ECO:0007669"/>
    <property type="project" value="UniProtKB-KW"/>
</dbReference>
<protein>
    <submittedName>
        <fullName evidence="3">Glycosyltransferase</fullName>
        <ecNumber evidence="3">2.4.-.-</ecNumber>
    </submittedName>
</protein>
<dbReference type="InterPro" id="IPR050834">
    <property type="entry name" value="Glycosyltransf_2"/>
</dbReference>
<evidence type="ECO:0000313" key="3">
    <source>
        <dbReference type="EMBL" id="WDI33123.1"/>
    </source>
</evidence>
<dbReference type="InterPro" id="IPR029044">
    <property type="entry name" value="Nucleotide-diphossugar_trans"/>
</dbReference>
<dbReference type="InterPro" id="IPR001173">
    <property type="entry name" value="Glyco_trans_2-like"/>
</dbReference>
<accession>A0AAE9ZHF0</accession>
<name>A0AAE9ZHF0_9PROT</name>
<evidence type="ECO:0000259" key="2">
    <source>
        <dbReference type="Pfam" id="PF00535"/>
    </source>
</evidence>
<dbReference type="Gene3D" id="3.90.550.10">
    <property type="entry name" value="Spore Coat Polysaccharide Biosynthesis Protein SpsA, Chain A"/>
    <property type="match status" value="1"/>
</dbReference>
<keyword evidence="1" id="KW-0812">Transmembrane</keyword>
<evidence type="ECO:0000256" key="1">
    <source>
        <dbReference type="SAM" id="Phobius"/>
    </source>
</evidence>
<keyword evidence="1" id="KW-1133">Transmembrane helix</keyword>
<dbReference type="Pfam" id="PF00535">
    <property type="entry name" value="Glycos_transf_2"/>
    <property type="match status" value="1"/>
</dbReference>